<dbReference type="Gene3D" id="2.40.100.10">
    <property type="entry name" value="Cyclophilin-like"/>
    <property type="match status" value="1"/>
</dbReference>
<keyword evidence="3" id="KW-0067">ATP-binding</keyword>
<evidence type="ECO:0000256" key="2">
    <source>
        <dbReference type="ARBA" id="ARBA00022801"/>
    </source>
</evidence>
<dbReference type="Pfam" id="PF02682">
    <property type="entry name" value="CT_C_D"/>
    <property type="match status" value="1"/>
</dbReference>
<dbReference type="SUPFAM" id="SSF160467">
    <property type="entry name" value="PH0987 N-terminal domain-like"/>
    <property type="match status" value="1"/>
</dbReference>
<dbReference type="NCBIfam" id="TIGR00370">
    <property type="entry name" value="5-oxoprolinase subunit PxpB"/>
    <property type="match status" value="1"/>
</dbReference>
<protein>
    <submittedName>
        <fullName evidence="5">Sensor histidine kinase inhibitor, KipI family</fullName>
    </submittedName>
</protein>
<evidence type="ECO:0000313" key="5">
    <source>
        <dbReference type="EMBL" id="SHI77450.1"/>
    </source>
</evidence>
<dbReference type="GO" id="GO:0016787">
    <property type="term" value="F:hydrolase activity"/>
    <property type="evidence" value="ECO:0007669"/>
    <property type="project" value="UniProtKB-KW"/>
</dbReference>
<dbReference type="InterPro" id="IPR003833">
    <property type="entry name" value="CT_C_D"/>
</dbReference>
<dbReference type="SMART" id="SM00796">
    <property type="entry name" value="AHS1"/>
    <property type="match status" value="1"/>
</dbReference>
<evidence type="ECO:0000313" key="6">
    <source>
        <dbReference type="Proteomes" id="UP000184231"/>
    </source>
</evidence>
<keyword evidence="1" id="KW-0547">Nucleotide-binding</keyword>
<organism evidence="5 6">
    <name type="scientific">Arenibacter nanhaiticus</name>
    <dbReference type="NCBI Taxonomy" id="558155"/>
    <lineage>
        <taxon>Bacteria</taxon>
        <taxon>Pseudomonadati</taxon>
        <taxon>Bacteroidota</taxon>
        <taxon>Flavobacteriia</taxon>
        <taxon>Flavobacteriales</taxon>
        <taxon>Flavobacteriaceae</taxon>
        <taxon>Arenibacter</taxon>
    </lineage>
</organism>
<dbReference type="RefSeq" id="WP_072763573.1">
    <property type="nucleotide sequence ID" value="NZ_FQYX01000005.1"/>
</dbReference>
<feature type="domain" description="Carboxyltransferase" evidence="4">
    <location>
        <begin position="6"/>
        <end position="208"/>
    </location>
</feature>
<dbReference type="AlphaFoldDB" id="A0A1M6DWE7"/>
<evidence type="ECO:0000256" key="3">
    <source>
        <dbReference type="ARBA" id="ARBA00022840"/>
    </source>
</evidence>
<dbReference type="Proteomes" id="UP000184231">
    <property type="component" value="Unassembled WGS sequence"/>
</dbReference>
<name>A0A1M6DWE7_9FLAO</name>
<evidence type="ECO:0000259" key="4">
    <source>
        <dbReference type="SMART" id="SM00796"/>
    </source>
</evidence>
<dbReference type="InterPro" id="IPR010016">
    <property type="entry name" value="PxpB"/>
</dbReference>
<proteinExistence type="predicted"/>
<dbReference type="PANTHER" id="PTHR34698">
    <property type="entry name" value="5-OXOPROLINASE SUBUNIT B"/>
    <property type="match status" value="1"/>
</dbReference>
<accession>A0A1M6DWE7</accession>
<dbReference type="SUPFAM" id="SSF50891">
    <property type="entry name" value="Cyclophilin-like"/>
    <property type="match status" value="1"/>
</dbReference>
<evidence type="ECO:0000256" key="1">
    <source>
        <dbReference type="ARBA" id="ARBA00022741"/>
    </source>
</evidence>
<reference evidence="5 6" key="1">
    <citation type="submission" date="2016-11" db="EMBL/GenBank/DDBJ databases">
        <authorList>
            <person name="Jaros S."/>
            <person name="Januszkiewicz K."/>
            <person name="Wedrychowicz H."/>
        </authorList>
    </citation>
    <scope>NUCLEOTIDE SEQUENCE [LARGE SCALE GENOMIC DNA]</scope>
    <source>
        <strain evidence="5 6">CGMCC 1.8863</strain>
    </source>
</reference>
<dbReference type="EMBL" id="FQYX01000005">
    <property type="protein sequence ID" value="SHI77450.1"/>
    <property type="molecule type" value="Genomic_DNA"/>
</dbReference>
<dbReference type="OrthoDB" id="9778567at2"/>
<dbReference type="Gene3D" id="3.30.1360.40">
    <property type="match status" value="1"/>
</dbReference>
<dbReference type="PANTHER" id="PTHR34698:SF2">
    <property type="entry name" value="5-OXOPROLINASE SUBUNIT B"/>
    <property type="match status" value="1"/>
</dbReference>
<dbReference type="GO" id="GO:0005524">
    <property type="term" value="F:ATP binding"/>
    <property type="evidence" value="ECO:0007669"/>
    <property type="project" value="UniProtKB-KW"/>
</dbReference>
<dbReference type="STRING" id="558155.SAMN04487911_105157"/>
<keyword evidence="6" id="KW-1185">Reference proteome</keyword>
<dbReference type="InterPro" id="IPR029000">
    <property type="entry name" value="Cyclophilin-like_dom_sf"/>
</dbReference>
<gene>
    <name evidence="5" type="ORF">SAMN04487911_105157</name>
</gene>
<sequence length="245" mass="27921">MSSHKISIRPFGIHAILVEWPVKIEEAILNEILEFVQYLKKYHLKETAWEFIPAYNSLTLICRDAEIDFGVLKPKLEEWYLAKKEPVLLEQYLWRLPVCYDAEYGVDLQEVSDHLGISFQEIIKLHSSAIYTVYGIGFLPGFTYLGGLPEALEIPRKPVPRAKVFKGSVGIAGKQTGIYPQDSPGGWNIIGICSVSMFDAKSKTPCFLKVGDKVQFYPISKAEYQLHKIESEVGIYKMEKLKWDA</sequence>
<keyword evidence="2" id="KW-0378">Hydrolase</keyword>